<evidence type="ECO:0000256" key="4">
    <source>
        <dbReference type="ARBA" id="ARBA00022679"/>
    </source>
</evidence>
<sequence length="763" mass="77156">MSTSPTSAPRALSALTGFAGLAIVAGLLVGVLAIPSLVVAGNTVTTGVTAFDDLPSYLAITQPAQASSLYAKDGSSEVKIASFYTENRTDVKADQIAASVKDAAVSAEDPRFYQEGAIDVEGTIRGVLATTLGDDVQGGSSITQQYVKNVLVERCATENTDTAKALACYKTVTAVTPQRKLREMRYAISLEKKYTKSQILTGYLNIVGFGGNVYGIQAAAEYYFGVSASSLSTVQSATLIAILNNPSNLRIDEPTNAANGSANGYALTKVRRDYVLQRMYVHGKLSKAELTAATATAITPKITTATNGCGAAVKYDAGYFCDYVTNVVANDTAFGATASARAATLSEGGLKIYTTLDLAQQKVAQTALSTYAPATAAGMNLGATNVSVEPGTGKILTMVQNTNYTQSDHAVAGETSVNYNTDKAYGGSGGFQTGSSFKAFTLAAWLQAGHTLSDSVTTTQHTFPFSEFTNSCTDIGDSTWPVANADPAAASLSVLQATAQSVNTAFAEMGTQLDLCSIAKDATSMDVHTATGVKLSSVPSMILGTNDIAPLTMATAYAGIANNGIVCTPIAITSITGPTGKAIAATPTSCTQGMSSEIAAGVSYALQTVLEPGGTGASANPEDGVDILAKTGTNDDAEQNWLVTSTTKVATATWVGNVSGSTDFYDTSINGIEGYDVKFDIAKPILQSLDAEYGGGTLTAPPASEISSSSAGGESGSGGASMGGAAAGGSAGAATGGTGGATGGGTTGGATGGGNGTSTVTGE</sequence>
<evidence type="ECO:0000313" key="13">
    <source>
        <dbReference type="Proteomes" id="UP001321486"/>
    </source>
</evidence>
<keyword evidence="13" id="KW-1185">Reference proteome</keyword>
<evidence type="ECO:0000259" key="11">
    <source>
        <dbReference type="Pfam" id="PF00912"/>
    </source>
</evidence>
<organism evidence="12 13">
    <name type="scientific">Frondihabitans sucicola</name>
    <dbReference type="NCBI Taxonomy" id="1268041"/>
    <lineage>
        <taxon>Bacteria</taxon>
        <taxon>Bacillati</taxon>
        <taxon>Actinomycetota</taxon>
        <taxon>Actinomycetes</taxon>
        <taxon>Micrococcales</taxon>
        <taxon>Microbacteriaceae</taxon>
        <taxon>Frondihabitans</taxon>
    </lineage>
</organism>
<dbReference type="InterPro" id="IPR023346">
    <property type="entry name" value="Lysozyme-like_dom_sf"/>
</dbReference>
<dbReference type="Gene3D" id="3.40.710.10">
    <property type="entry name" value="DD-peptidase/beta-lactamase superfamily"/>
    <property type="match status" value="1"/>
</dbReference>
<dbReference type="InterPro" id="IPR050396">
    <property type="entry name" value="Glycosyltr_51/Transpeptidase"/>
</dbReference>
<gene>
    <name evidence="12" type="ORF">GCM10025867_06820</name>
</gene>
<reference evidence="13" key="1">
    <citation type="journal article" date="2019" name="Int. J. Syst. Evol. Microbiol.">
        <title>The Global Catalogue of Microorganisms (GCM) 10K type strain sequencing project: providing services to taxonomists for standard genome sequencing and annotation.</title>
        <authorList>
            <consortium name="The Broad Institute Genomics Platform"/>
            <consortium name="The Broad Institute Genome Sequencing Center for Infectious Disease"/>
            <person name="Wu L."/>
            <person name="Ma J."/>
        </authorList>
    </citation>
    <scope>NUCLEOTIDE SEQUENCE [LARGE SCALE GENOMIC DNA]</scope>
    <source>
        <strain evidence="13">NBRC 108728</strain>
    </source>
</reference>
<dbReference type="Gene3D" id="1.10.3810.10">
    <property type="entry name" value="Biosynthetic peptidoglycan transglycosylase-like"/>
    <property type="match status" value="1"/>
</dbReference>
<keyword evidence="5" id="KW-0378">Hydrolase</keyword>
<dbReference type="InterPro" id="IPR012338">
    <property type="entry name" value="Beta-lactam/transpept-like"/>
</dbReference>
<accession>A0ABM8GJA3</accession>
<evidence type="ECO:0000256" key="1">
    <source>
        <dbReference type="ARBA" id="ARBA00022645"/>
    </source>
</evidence>
<evidence type="ECO:0000259" key="10">
    <source>
        <dbReference type="Pfam" id="PF00905"/>
    </source>
</evidence>
<dbReference type="InterPro" id="IPR036950">
    <property type="entry name" value="PBP_transglycosylase"/>
</dbReference>
<keyword evidence="3" id="KW-0328">Glycosyltransferase</keyword>
<dbReference type="GO" id="GO:0004180">
    <property type="term" value="F:carboxypeptidase activity"/>
    <property type="evidence" value="ECO:0007669"/>
    <property type="project" value="UniProtKB-KW"/>
</dbReference>
<feature type="compositionally biased region" description="Gly residues" evidence="9">
    <location>
        <begin position="713"/>
        <end position="756"/>
    </location>
</feature>
<keyword evidence="4" id="KW-0808">Transferase</keyword>
<feature type="domain" description="Glycosyl transferase family 51" evidence="11">
    <location>
        <begin position="80"/>
        <end position="279"/>
    </location>
</feature>
<evidence type="ECO:0000256" key="6">
    <source>
        <dbReference type="ARBA" id="ARBA00023268"/>
    </source>
</evidence>
<dbReference type="InterPro" id="IPR001264">
    <property type="entry name" value="Glyco_trans_51"/>
</dbReference>
<evidence type="ECO:0000256" key="7">
    <source>
        <dbReference type="ARBA" id="ARBA00034000"/>
    </source>
</evidence>
<keyword evidence="6" id="KW-0511">Multifunctional enzyme</keyword>
<dbReference type="PANTHER" id="PTHR32282">
    <property type="entry name" value="BINDING PROTEIN TRANSPEPTIDASE, PUTATIVE-RELATED"/>
    <property type="match status" value="1"/>
</dbReference>
<evidence type="ECO:0000256" key="9">
    <source>
        <dbReference type="SAM" id="MobiDB-lite"/>
    </source>
</evidence>
<dbReference type="EMBL" id="AP027732">
    <property type="protein sequence ID" value="BDZ48441.1"/>
    <property type="molecule type" value="Genomic_DNA"/>
</dbReference>
<comment type="catalytic activity">
    <reaction evidence="8">
        <text>[GlcNAc-(1-&gt;4)-Mur2Ac(oyl-L-Ala-gamma-D-Glu-L-Lys-D-Ala-D-Ala)](n)-di-trans,octa-cis-undecaprenyl diphosphate + beta-D-GlcNAc-(1-&gt;4)-Mur2Ac(oyl-L-Ala-gamma-D-Glu-L-Lys-D-Ala-D-Ala)-di-trans,octa-cis-undecaprenyl diphosphate = [GlcNAc-(1-&gt;4)-Mur2Ac(oyl-L-Ala-gamma-D-Glu-L-Lys-D-Ala-D-Ala)](n+1)-di-trans,octa-cis-undecaprenyl diphosphate + di-trans,octa-cis-undecaprenyl diphosphate + H(+)</text>
        <dbReference type="Rhea" id="RHEA:23708"/>
        <dbReference type="Rhea" id="RHEA-COMP:9602"/>
        <dbReference type="Rhea" id="RHEA-COMP:9603"/>
        <dbReference type="ChEBI" id="CHEBI:15378"/>
        <dbReference type="ChEBI" id="CHEBI:58405"/>
        <dbReference type="ChEBI" id="CHEBI:60033"/>
        <dbReference type="ChEBI" id="CHEBI:78435"/>
        <dbReference type="EC" id="2.4.99.28"/>
    </reaction>
</comment>
<evidence type="ECO:0000256" key="5">
    <source>
        <dbReference type="ARBA" id="ARBA00022801"/>
    </source>
</evidence>
<protein>
    <submittedName>
        <fullName evidence="12">Carboxypeptidase</fullName>
    </submittedName>
</protein>
<name>A0ABM8GJA3_9MICO</name>
<keyword evidence="2" id="KW-0645">Protease</keyword>
<dbReference type="RefSeq" id="WP_286345416.1">
    <property type="nucleotide sequence ID" value="NZ_AP027732.1"/>
</dbReference>
<dbReference type="Pfam" id="PF00912">
    <property type="entry name" value="Transgly"/>
    <property type="match status" value="1"/>
</dbReference>
<proteinExistence type="predicted"/>
<dbReference type="Pfam" id="PF00905">
    <property type="entry name" value="Transpeptidase"/>
    <property type="match status" value="1"/>
</dbReference>
<dbReference type="Proteomes" id="UP001321486">
    <property type="component" value="Chromosome"/>
</dbReference>
<evidence type="ECO:0000256" key="2">
    <source>
        <dbReference type="ARBA" id="ARBA00022670"/>
    </source>
</evidence>
<evidence type="ECO:0000313" key="12">
    <source>
        <dbReference type="EMBL" id="BDZ48441.1"/>
    </source>
</evidence>
<feature type="region of interest" description="Disordered" evidence="9">
    <location>
        <begin position="700"/>
        <end position="763"/>
    </location>
</feature>
<evidence type="ECO:0000256" key="3">
    <source>
        <dbReference type="ARBA" id="ARBA00022676"/>
    </source>
</evidence>
<feature type="domain" description="Penicillin-binding protein transpeptidase" evidence="10">
    <location>
        <begin position="386"/>
        <end position="640"/>
    </location>
</feature>
<dbReference type="SUPFAM" id="SSF53955">
    <property type="entry name" value="Lysozyme-like"/>
    <property type="match status" value="1"/>
</dbReference>
<dbReference type="SUPFAM" id="SSF56601">
    <property type="entry name" value="beta-lactamase/transpeptidase-like"/>
    <property type="match status" value="1"/>
</dbReference>
<dbReference type="PANTHER" id="PTHR32282:SF33">
    <property type="entry name" value="PEPTIDOGLYCAN GLYCOSYLTRANSFERASE"/>
    <property type="match status" value="1"/>
</dbReference>
<dbReference type="InterPro" id="IPR001460">
    <property type="entry name" value="PCN-bd_Tpept"/>
</dbReference>
<keyword evidence="1 12" id="KW-0121">Carboxypeptidase</keyword>
<evidence type="ECO:0000256" key="8">
    <source>
        <dbReference type="ARBA" id="ARBA00049902"/>
    </source>
</evidence>
<comment type="catalytic activity">
    <reaction evidence="7">
        <text>Preferential cleavage: (Ac)2-L-Lys-D-Ala-|-D-Ala. Also transpeptidation of peptidyl-alanyl moieties that are N-acyl substituents of D-alanine.</text>
        <dbReference type="EC" id="3.4.16.4"/>
    </reaction>
</comment>